<dbReference type="SUPFAM" id="SSF52540">
    <property type="entry name" value="P-loop containing nucleoside triphosphate hydrolases"/>
    <property type="match status" value="2"/>
</dbReference>
<dbReference type="RefSeq" id="WP_036432095.1">
    <property type="nucleotide sequence ID" value="NZ_JFDO01000024.1"/>
</dbReference>
<dbReference type="InterPro" id="IPR027417">
    <property type="entry name" value="P-loop_NTPase"/>
</dbReference>
<keyword evidence="1" id="KW-0378">Hydrolase</keyword>
<dbReference type="AlphaFoldDB" id="A0A084EKG3"/>
<dbReference type="GO" id="GO:0005524">
    <property type="term" value="F:ATP binding"/>
    <property type="evidence" value="ECO:0007669"/>
    <property type="project" value="InterPro"/>
</dbReference>
<dbReference type="InterPro" id="IPR000330">
    <property type="entry name" value="SNF2_N"/>
</dbReference>
<evidence type="ECO:0000313" key="3">
    <source>
        <dbReference type="EMBL" id="KEZ18455.1"/>
    </source>
</evidence>
<comment type="caution">
    <text evidence="3">The sequence shown here is derived from an EMBL/GenBank/DDBJ whole genome shotgun (WGS) entry which is preliminary data.</text>
</comment>
<dbReference type="EMBL" id="JFDO01000024">
    <property type="protein sequence ID" value="KEZ18455.1"/>
    <property type="molecule type" value="Genomic_DNA"/>
</dbReference>
<dbReference type="Gene3D" id="3.40.50.300">
    <property type="entry name" value="P-loop containing nucleotide triphosphate hydrolases"/>
    <property type="match status" value="2"/>
</dbReference>
<dbReference type="Proteomes" id="UP000028533">
    <property type="component" value="Unassembled WGS sequence"/>
</dbReference>
<evidence type="ECO:0000256" key="1">
    <source>
        <dbReference type="ARBA" id="ARBA00022801"/>
    </source>
</evidence>
<organism evidence="3 4">
    <name type="scientific">Mycoplasma capricolum subsp. capricolum 14232</name>
    <dbReference type="NCBI Taxonomy" id="1188238"/>
    <lineage>
        <taxon>Bacteria</taxon>
        <taxon>Bacillati</taxon>
        <taxon>Mycoplasmatota</taxon>
        <taxon>Mollicutes</taxon>
        <taxon>Mycoplasmataceae</taxon>
        <taxon>Mycoplasma</taxon>
    </lineage>
</organism>
<evidence type="ECO:0000313" key="4">
    <source>
        <dbReference type="Proteomes" id="UP000028533"/>
    </source>
</evidence>
<proteinExistence type="predicted"/>
<gene>
    <name evidence="3" type="ORF">MCAPa_5620</name>
</gene>
<dbReference type="PANTHER" id="PTHR45766">
    <property type="entry name" value="DNA ANNEALING HELICASE AND ENDONUCLEASE ZRANB3 FAMILY MEMBER"/>
    <property type="match status" value="1"/>
</dbReference>
<dbReference type="InterPro" id="IPR014001">
    <property type="entry name" value="Helicase_ATP-bd"/>
</dbReference>
<dbReference type="SMART" id="SM00487">
    <property type="entry name" value="DEXDc"/>
    <property type="match status" value="1"/>
</dbReference>
<feature type="domain" description="Helicase ATP-binding" evidence="2">
    <location>
        <begin position="3"/>
        <end position="201"/>
    </location>
</feature>
<evidence type="ECO:0000259" key="2">
    <source>
        <dbReference type="SMART" id="SM00487"/>
    </source>
</evidence>
<dbReference type="Pfam" id="PF00176">
    <property type="entry name" value="SNF2-rel_dom"/>
    <property type="match status" value="1"/>
</dbReference>
<dbReference type="PANTHER" id="PTHR45766:SF6">
    <property type="entry name" value="SWI_SNF-RELATED MATRIX-ASSOCIATED ACTIN-DEPENDENT REGULATOR OF CHROMATIN SUBFAMILY A-LIKE PROTEIN 1"/>
    <property type="match status" value="1"/>
</dbReference>
<dbReference type="GO" id="GO:0016787">
    <property type="term" value="F:hydrolase activity"/>
    <property type="evidence" value="ECO:0007669"/>
    <property type="project" value="UniProtKB-KW"/>
</dbReference>
<reference evidence="3 4" key="1">
    <citation type="submission" date="2014-02" db="EMBL/GenBank/DDBJ databases">
        <title>Genome sequence of Mycoplasma capricolum subsp. capricolum strain 14232.</title>
        <authorList>
            <person name="Sirand-Pugnet P."/>
            <person name="Breton M."/>
            <person name="Dordet-Frisoni E."/>
            <person name="Baranowski E."/>
            <person name="Barre A."/>
            <person name="Couture C."/>
            <person name="Dupuy V."/>
            <person name="Gaurivaud P."/>
            <person name="Jacob D."/>
            <person name="Lemaitre C."/>
            <person name="Manso-Silvan L."/>
            <person name="Nikolski M."/>
            <person name="Nouvel L.-X."/>
            <person name="Poumarat F."/>
            <person name="Tardy F."/>
            <person name="Thebault P."/>
            <person name="Theil S."/>
            <person name="Citti C."/>
            <person name="Thiaucourt F."/>
            <person name="Blanchard A."/>
        </authorList>
    </citation>
    <scope>NUCLEOTIDE SEQUENCE [LARGE SCALE GENOMIC DNA]</scope>
    <source>
        <strain evidence="3 4">14232</strain>
    </source>
</reference>
<name>A0A084EKG3_MYCCA</name>
<protein>
    <recommendedName>
        <fullName evidence="2">Helicase ATP-binding domain-containing protein</fullName>
    </recommendedName>
</protein>
<sequence>MTIFNKLFDWQKELIIKNKHKNQLGLFLDMGSGKTILSLGFCEINQVDAIIIIASRSKTLETADQDASFTNYLQNDLKFKVYLKTNLKNASFNNNQKEAIIINYHSFLLNINKENFFSYLSDFVNVHKNQKIAIILDESQNIKNSRALISIGIKNFIDLVQKQAFNTYLYLLSGTPQTTGAIDMFNQLKFLGLKMSRYHFEDQFCIKTQFNNAYRKVYKINGYKNIKQLEQLINQFALTTKNIPTIYLPKQHFIGIKLPISNEFELFTNKKVTEYDLLNFCNKNNIKSDYKPRELNLIKNPYYKNLSYPDDKWIASDDASLWLRTRQISIGFQGNSKDYYWFDYSRLNKLEQLLIDKSDNYIIFYNYDPEFDEIYKICKKLDYKIDIWNGNKKDITNYLEYLNLDKKDKANSKKRVIIANYSSGSTGNNWQEYDKTILFSLATYGYHAQALKRNHRIGSKNTITYYIFLQDNYLEKSMLDSIKKRQNYNKEIFIKNIKEFSEPTTKYKNRTFDF</sequence>
<accession>A0A084EKG3</accession>